<dbReference type="InterPro" id="IPR007374">
    <property type="entry name" value="ASCH_domain"/>
</dbReference>
<dbReference type="Pfam" id="PF04266">
    <property type="entry name" value="ASCH"/>
    <property type="match status" value="1"/>
</dbReference>
<dbReference type="OMA" id="ADFPYEG"/>
<name>A0A832TBH1_9EURY</name>
<dbReference type="CDD" id="cd06552">
    <property type="entry name" value="ASCH_yqfb_like"/>
    <property type="match status" value="1"/>
</dbReference>
<dbReference type="PANTHER" id="PTHR42250">
    <property type="entry name" value="ASCH DOMAIN-CONTAINING PROTEIN"/>
    <property type="match status" value="1"/>
</dbReference>
<dbReference type="InterPro" id="IPR015947">
    <property type="entry name" value="PUA-like_sf"/>
</dbReference>
<protein>
    <submittedName>
        <fullName evidence="2">ASCH domain-containing protein</fullName>
    </submittedName>
</protein>
<dbReference type="AlphaFoldDB" id="A0A832TBH1"/>
<dbReference type="GeneID" id="1478172"/>
<dbReference type="RefSeq" id="WP_011019945.1">
    <property type="nucleotide sequence ID" value="NZ_DUJS01000005.1"/>
</dbReference>
<dbReference type="Gene3D" id="2.30.130.30">
    <property type="entry name" value="Hypothetical protein"/>
    <property type="match status" value="1"/>
</dbReference>
<reference evidence="2" key="1">
    <citation type="journal article" date="2020" name="bioRxiv">
        <title>A rank-normalized archaeal taxonomy based on genome phylogeny resolves widespread incomplete and uneven classifications.</title>
        <authorList>
            <person name="Rinke C."/>
            <person name="Chuvochina M."/>
            <person name="Mussig A.J."/>
            <person name="Chaumeil P.-A."/>
            <person name="Waite D.W."/>
            <person name="Whitman W.B."/>
            <person name="Parks D.H."/>
            <person name="Hugenholtz P."/>
        </authorList>
    </citation>
    <scope>NUCLEOTIDE SEQUENCE</scope>
    <source>
        <strain evidence="2">UBA8853</strain>
    </source>
</reference>
<dbReference type="EMBL" id="DUJS01000005">
    <property type="protein sequence ID" value="HII71051.1"/>
    <property type="molecule type" value="Genomic_DNA"/>
</dbReference>
<evidence type="ECO:0000259" key="1">
    <source>
        <dbReference type="SMART" id="SM01022"/>
    </source>
</evidence>
<sequence length="195" mass="22426">MTYGISKHLEISGEYRDKLLRGEKRATIRVGRVPGARPGKVVYIHCGGYVYGKVRITNVRTKRVRDLTDEDANLDGFENREELLKALRDHYPNLRDDDIVTIIEFEWVERFDEPILSEHLPYEGHDPIEIAKRALEEDIPLSPRDRELLELLVECGSIRKAAKALGGLGKRDVIRRAVRKAFRLLKSRGALKGRR</sequence>
<dbReference type="Proteomes" id="UP000619545">
    <property type="component" value="Unassembled WGS sequence"/>
</dbReference>
<evidence type="ECO:0000313" key="2">
    <source>
        <dbReference type="EMBL" id="HII71051.1"/>
    </source>
</evidence>
<accession>A0A832TBH1</accession>
<dbReference type="SMART" id="SM01022">
    <property type="entry name" value="ASCH"/>
    <property type="match status" value="1"/>
</dbReference>
<organism evidence="2 3">
    <name type="scientific">Methanopyrus kandleri</name>
    <dbReference type="NCBI Taxonomy" id="2320"/>
    <lineage>
        <taxon>Archaea</taxon>
        <taxon>Methanobacteriati</taxon>
        <taxon>Methanobacteriota</taxon>
        <taxon>Methanomada group</taxon>
        <taxon>Methanopyri</taxon>
        <taxon>Methanopyrales</taxon>
        <taxon>Methanopyraceae</taxon>
        <taxon>Methanopyrus</taxon>
    </lineage>
</organism>
<gene>
    <name evidence="2" type="ORF">HA336_07470</name>
</gene>
<feature type="domain" description="ASCH" evidence="1">
    <location>
        <begin position="9"/>
        <end position="109"/>
    </location>
</feature>
<dbReference type="SUPFAM" id="SSF88697">
    <property type="entry name" value="PUA domain-like"/>
    <property type="match status" value="1"/>
</dbReference>
<comment type="caution">
    <text evidence="2">The sequence shown here is derived from an EMBL/GenBank/DDBJ whole genome shotgun (WGS) entry which is preliminary data.</text>
</comment>
<proteinExistence type="predicted"/>
<dbReference type="PANTHER" id="PTHR42250:SF1">
    <property type="entry name" value="ASCH DOMAIN-CONTAINING PROTEIN"/>
    <property type="match status" value="1"/>
</dbReference>
<evidence type="ECO:0000313" key="3">
    <source>
        <dbReference type="Proteomes" id="UP000619545"/>
    </source>
</evidence>